<name>W4HBS7_APHAT</name>
<dbReference type="STRING" id="112090.W4HBS7"/>
<dbReference type="AlphaFoldDB" id="W4HBS7"/>
<organism evidence="2">
    <name type="scientific">Aphanomyces astaci</name>
    <name type="common">Crayfish plague agent</name>
    <dbReference type="NCBI Taxonomy" id="112090"/>
    <lineage>
        <taxon>Eukaryota</taxon>
        <taxon>Sar</taxon>
        <taxon>Stramenopiles</taxon>
        <taxon>Oomycota</taxon>
        <taxon>Saprolegniomycetes</taxon>
        <taxon>Saprolegniales</taxon>
        <taxon>Verrucalvaceae</taxon>
        <taxon>Aphanomyces</taxon>
    </lineage>
</organism>
<dbReference type="GeneID" id="20802687"/>
<dbReference type="EMBL" id="KI913114">
    <property type="protein sequence ID" value="ETV89392.1"/>
    <property type="molecule type" value="Genomic_DNA"/>
</dbReference>
<gene>
    <name evidence="2" type="ORF">H257_00691</name>
</gene>
<proteinExistence type="predicted"/>
<evidence type="ECO:0000313" key="2">
    <source>
        <dbReference type="EMBL" id="ETV89392.1"/>
    </source>
</evidence>
<feature type="compositionally biased region" description="Basic and acidic residues" evidence="1">
    <location>
        <begin position="362"/>
        <end position="379"/>
    </location>
</feature>
<reference evidence="2" key="1">
    <citation type="submission" date="2013-12" db="EMBL/GenBank/DDBJ databases">
        <title>The Genome Sequence of Aphanomyces astaci APO3.</title>
        <authorList>
            <consortium name="The Broad Institute Genomics Platform"/>
            <person name="Russ C."/>
            <person name="Tyler B."/>
            <person name="van West P."/>
            <person name="Dieguez-Uribeondo J."/>
            <person name="Young S.K."/>
            <person name="Zeng Q."/>
            <person name="Gargeya S."/>
            <person name="Fitzgerald M."/>
            <person name="Abouelleil A."/>
            <person name="Alvarado L."/>
            <person name="Chapman S.B."/>
            <person name="Gainer-Dewar J."/>
            <person name="Goldberg J."/>
            <person name="Griggs A."/>
            <person name="Gujja S."/>
            <person name="Hansen M."/>
            <person name="Howarth C."/>
            <person name="Imamovic A."/>
            <person name="Ireland A."/>
            <person name="Larimer J."/>
            <person name="McCowan C."/>
            <person name="Murphy C."/>
            <person name="Pearson M."/>
            <person name="Poon T.W."/>
            <person name="Priest M."/>
            <person name="Roberts A."/>
            <person name="Saif S."/>
            <person name="Shea T."/>
            <person name="Sykes S."/>
            <person name="Wortman J."/>
            <person name="Nusbaum C."/>
            <person name="Birren B."/>
        </authorList>
    </citation>
    <scope>NUCLEOTIDE SEQUENCE [LARGE SCALE GENOMIC DNA]</scope>
    <source>
        <strain evidence="2">APO3</strain>
    </source>
</reference>
<feature type="region of interest" description="Disordered" evidence="1">
    <location>
        <begin position="346"/>
        <end position="379"/>
    </location>
</feature>
<protein>
    <submittedName>
        <fullName evidence="2">Uncharacterized protein</fullName>
    </submittedName>
</protein>
<dbReference type="OrthoDB" id="78479at2759"/>
<evidence type="ECO:0000256" key="1">
    <source>
        <dbReference type="SAM" id="MobiDB-lite"/>
    </source>
</evidence>
<dbReference type="VEuPathDB" id="FungiDB:H257_00691"/>
<accession>W4HBS7</accession>
<dbReference type="RefSeq" id="XP_009821792.1">
    <property type="nucleotide sequence ID" value="XM_009823490.1"/>
</dbReference>
<sequence>MVAEDGESLGRYASYGFVLSSMLHATGKDEFMATSEVYRWKLRCIRTKIRHQQFDDDVSFLRDVQVLLMCVSSQLVRESLSCKVLSSMATVGLGNELPVPEARHIPNKHVLATGATPTMPLLDSILRRDVQLALKQKAYSASALQASIAALEAVESPRPLDLSKVHPSLLRRTSSMIKPKKPADPSTRKPYVDGRRVYIPLEPEISDKRELKLLQSRRPQVEVNMCPHLQGQLVTVYSAKRDRFVSDQALGELRDGRVYDIPSKRLLTLERFFATHVRANRNGRPAAQHICLLAPTRQSLDLHLLASVFERVSAHAKSLDMRSLRRLPRRGRELRRDHRRGCAAVQVAGNSPTDRDRRRRYHPDEEAGTKARSIEEGSGHVDGKCAKDVEASVGRAVAASSEECQVPGTVCCCSCSSLGNERDLIYCGKCRRTSSKRRCRETALRNLMYGVSYEMAFEDARV</sequence>